<feature type="binding site" evidence="3">
    <location>
        <position position="35"/>
    </location>
    <ligand>
        <name>Zn(2+)</name>
        <dbReference type="ChEBI" id="CHEBI:29105"/>
        <label>2</label>
    </ligand>
</feature>
<comment type="similarity">
    <text evidence="4">Belongs to the alkaline phosphatase family.</text>
</comment>
<reference evidence="10 11" key="1">
    <citation type="submission" date="2018-08" db="EMBL/GenBank/DDBJ databases">
        <title>A genome reference for cultivated species of the human gut microbiota.</title>
        <authorList>
            <person name="Zou Y."/>
            <person name="Xue W."/>
            <person name="Luo G."/>
        </authorList>
    </citation>
    <scope>NUCLEOTIDE SEQUENCE [LARGE SCALE GENOMIC DNA]</scope>
    <source>
        <strain evidence="7 10">AF14-49</strain>
        <strain evidence="9 11">AF34-33</strain>
        <strain evidence="8 12">OF02-7</strain>
    </source>
</reference>
<evidence type="ECO:0000313" key="10">
    <source>
        <dbReference type="Proteomes" id="UP000283589"/>
    </source>
</evidence>
<feature type="binding site" evidence="3">
    <location>
        <position position="307"/>
    </location>
    <ligand>
        <name>Zn(2+)</name>
        <dbReference type="ChEBI" id="CHEBI:29105"/>
        <label>2</label>
    </ligand>
</feature>
<dbReference type="Gene3D" id="3.40.720.10">
    <property type="entry name" value="Alkaline Phosphatase, subunit A"/>
    <property type="match status" value="1"/>
</dbReference>
<feature type="binding site" evidence="3">
    <location>
        <position position="136"/>
    </location>
    <ligand>
        <name>Mg(2+)</name>
        <dbReference type="ChEBI" id="CHEBI:18420"/>
    </ligand>
</feature>
<evidence type="ECO:0000256" key="1">
    <source>
        <dbReference type="ARBA" id="ARBA00022553"/>
    </source>
</evidence>
<dbReference type="Proteomes" id="UP000286063">
    <property type="component" value="Unassembled WGS sequence"/>
</dbReference>
<organism evidence="9 11">
    <name type="scientific">Butyricimonas virosa</name>
    <dbReference type="NCBI Taxonomy" id="544645"/>
    <lineage>
        <taxon>Bacteria</taxon>
        <taxon>Pseudomonadati</taxon>
        <taxon>Bacteroidota</taxon>
        <taxon>Bacteroidia</taxon>
        <taxon>Bacteroidales</taxon>
        <taxon>Odoribacteraceae</taxon>
        <taxon>Butyricimonas</taxon>
    </lineage>
</organism>
<keyword evidence="3" id="KW-0862">Zinc</keyword>
<keyword evidence="13" id="KW-1185">Reference proteome</keyword>
<evidence type="ECO:0000256" key="2">
    <source>
        <dbReference type="PIRSR" id="PIRSR601952-1"/>
    </source>
</evidence>
<dbReference type="EMBL" id="DYVS01000200">
    <property type="protein sequence ID" value="HJF71303.1"/>
    <property type="molecule type" value="Genomic_DNA"/>
</dbReference>
<dbReference type="EMBL" id="QSCR01000011">
    <property type="protein sequence ID" value="RGY18630.1"/>
    <property type="molecule type" value="Genomic_DNA"/>
</dbReference>
<feature type="binding site" evidence="3">
    <location>
        <position position="308"/>
    </location>
    <ligand>
        <name>Zn(2+)</name>
        <dbReference type="ChEBI" id="CHEBI:29105"/>
        <label>2</label>
    </ligand>
</feature>
<dbReference type="EMBL" id="CP069450">
    <property type="protein sequence ID" value="QRO49951.1"/>
    <property type="molecule type" value="Genomic_DNA"/>
</dbReference>
<dbReference type="EMBL" id="QRPV01000019">
    <property type="protein sequence ID" value="RHM41612.1"/>
    <property type="molecule type" value="Genomic_DNA"/>
</dbReference>
<dbReference type="GeneID" id="93097297"/>
<evidence type="ECO:0000313" key="8">
    <source>
        <dbReference type="EMBL" id="RGY18630.1"/>
    </source>
</evidence>
<evidence type="ECO:0000313" key="7">
    <source>
        <dbReference type="EMBL" id="RGV33111.1"/>
    </source>
</evidence>
<evidence type="ECO:0000256" key="3">
    <source>
        <dbReference type="PIRSR" id="PIRSR601952-2"/>
    </source>
</evidence>
<gene>
    <name evidence="7" type="ORF">DWW18_12235</name>
    <name evidence="9" type="ORF">DWZ68_13425</name>
    <name evidence="8" type="ORF">DXA50_08345</name>
    <name evidence="6" type="ORF">I6J59_19130</name>
    <name evidence="5" type="ORF">K8V05_11160</name>
</gene>
<evidence type="ECO:0000313" key="11">
    <source>
        <dbReference type="Proteomes" id="UP000286038"/>
    </source>
</evidence>
<dbReference type="SMART" id="SM00098">
    <property type="entry name" value="alkPPc"/>
    <property type="match status" value="1"/>
</dbReference>
<dbReference type="PRINTS" id="PR00113">
    <property type="entry name" value="ALKPHPHTASE"/>
</dbReference>
<dbReference type="Proteomes" id="UP000283589">
    <property type="component" value="Unassembled WGS sequence"/>
</dbReference>
<dbReference type="Gene3D" id="1.10.60.40">
    <property type="match status" value="1"/>
</dbReference>
<evidence type="ECO:0000313" key="5">
    <source>
        <dbReference type="EMBL" id="HJF71303.1"/>
    </source>
</evidence>
<feature type="binding site" evidence="3">
    <location>
        <position position="268"/>
    </location>
    <ligand>
        <name>Zn(2+)</name>
        <dbReference type="ChEBI" id="CHEBI:29105"/>
        <label>2</label>
    </ligand>
</feature>
<name>A0A415QFH1_9BACT</name>
<feature type="binding site" evidence="3">
    <location>
        <position position="138"/>
    </location>
    <ligand>
        <name>Mg(2+)</name>
        <dbReference type="ChEBI" id="CHEBI:18420"/>
    </ligand>
</feature>
<dbReference type="STRING" id="1121130.GCA_000519105_03442"/>
<reference evidence="6 13" key="3">
    <citation type="submission" date="2021-02" db="EMBL/GenBank/DDBJ databases">
        <title>FDA dAtabase for Regulatory Grade micrObial Sequences (FDA-ARGOS): Supporting development and validation of Infectious Disease Dx tests.</title>
        <authorList>
            <person name="Carlson P."/>
            <person name="Fischbach M."/>
            <person name="Hastie J."/>
            <person name="Bilen M."/>
            <person name="Cheng A."/>
            <person name="Tallon L."/>
            <person name="Sadzewicz L."/>
            <person name="Zhao X."/>
            <person name="Boylan J."/>
            <person name="Ott S."/>
            <person name="Bowen H."/>
            <person name="Vavikolanu K."/>
            <person name="Mehta A."/>
            <person name="Aluvathingal J."/>
            <person name="Nadendla S."/>
            <person name="Yan Y."/>
            <person name="Sichtig H."/>
        </authorList>
    </citation>
    <scope>NUCLEOTIDE SEQUENCE [LARGE SCALE GENOMIC DNA]</scope>
    <source>
        <strain evidence="6 13">FDAARGOS_1229</strain>
    </source>
</reference>
<comment type="cofactor">
    <cofactor evidence="3">
        <name>Mg(2+)</name>
        <dbReference type="ChEBI" id="CHEBI:18420"/>
    </cofactor>
    <text evidence="3">Binds 1 Mg(2+) ion.</text>
</comment>
<dbReference type="AlphaFoldDB" id="A0A415QFH1"/>
<dbReference type="RefSeq" id="WP_027201982.1">
    <property type="nucleotide sequence ID" value="NZ_CABJDM010000019.1"/>
</dbReference>
<accession>A0A415QFH1</accession>
<dbReference type="EMBL" id="QRZA01000015">
    <property type="protein sequence ID" value="RGV33111.1"/>
    <property type="molecule type" value="Genomic_DNA"/>
</dbReference>
<evidence type="ECO:0000256" key="4">
    <source>
        <dbReference type="RuleBase" id="RU003946"/>
    </source>
</evidence>
<feature type="active site" description="Phosphoserine intermediate" evidence="2">
    <location>
        <position position="84"/>
    </location>
</feature>
<dbReference type="Proteomes" id="UP000286038">
    <property type="component" value="Unassembled WGS sequence"/>
</dbReference>
<dbReference type="GO" id="GO:0004035">
    <property type="term" value="F:alkaline phosphatase activity"/>
    <property type="evidence" value="ECO:0007669"/>
    <property type="project" value="TreeGrafter"/>
</dbReference>
<dbReference type="PANTHER" id="PTHR11596:SF5">
    <property type="entry name" value="ALKALINE PHOSPHATASE"/>
    <property type="match status" value="1"/>
</dbReference>
<dbReference type="CDD" id="cd16012">
    <property type="entry name" value="ALP"/>
    <property type="match status" value="1"/>
</dbReference>
<reference evidence="5" key="4">
    <citation type="submission" date="2021-09" db="EMBL/GenBank/DDBJ databases">
        <authorList>
            <person name="Gilroy R."/>
        </authorList>
    </citation>
    <scope>NUCLEOTIDE SEQUENCE</scope>
    <source>
        <strain evidence="5">6966</strain>
    </source>
</reference>
<dbReference type="GO" id="GO:0046872">
    <property type="term" value="F:metal ion binding"/>
    <property type="evidence" value="ECO:0007669"/>
    <property type="project" value="UniProtKB-KW"/>
</dbReference>
<keyword evidence="1" id="KW-0597">Phosphoprotein</keyword>
<dbReference type="InterPro" id="IPR001952">
    <property type="entry name" value="Alkaline_phosphatase"/>
</dbReference>
<dbReference type="PANTHER" id="PTHR11596">
    <property type="entry name" value="ALKALINE PHOSPHATASE"/>
    <property type="match status" value="1"/>
</dbReference>
<reference evidence="5" key="2">
    <citation type="journal article" date="2021" name="PeerJ">
        <title>Extensive microbial diversity within the chicken gut microbiome revealed by metagenomics and culture.</title>
        <authorList>
            <person name="Gilroy R."/>
            <person name="Ravi A."/>
            <person name="Getino M."/>
            <person name="Pursley I."/>
            <person name="Horton D.L."/>
            <person name="Alikhan N.F."/>
            <person name="Baker D."/>
            <person name="Gharbi K."/>
            <person name="Hall N."/>
            <person name="Watson M."/>
            <person name="Adriaenssens E.M."/>
            <person name="Foster-Nyarko E."/>
            <person name="Jarju S."/>
            <person name="Secka A."/>
            <person name="Antonio M."/>
            <person name="Oren A."/>
            <person name="Chaudhuri R.R."/>
            <person name="La Ragione R."/>
            <person name="Hildebrand F."/>
            <person name="Pallen M.J."/>
        </authorList>
    </citation>
    <scope>NUCLEOTIDE SEQUENCE</scope>
    <source>
        <strain evidence="5">6966</strain>
    </source>
</reference>
<comment type="cofactor">
    <cofactor evidence="3">
        <name>Zn(2+)</name>
        <dbReference type="ChEBI" id="CHEBI:29105"/>
    </cofactor>
    <text evidence="3">Binds 2 Zn(2+) ions.</text>
</comment>
<evidence type="ECO:0000313" key="6">
    <source>
        <dbReference type="EMBL" id="QRO49951.1"/>
    </source>
</evidence>
<protein>
    <submittedName>
        <fullName evidence="9">Alkaline phosphatase</fullName>
    </submittedName>
</protein>
<sequence>MKKLLFIWLVGVLVFFFESCNEARQAKYVFYFIGDGMGVNQVNGTEMYLAELDSVVGVKGLNFASFPIRNYVTTYSSYNGVTCSAAAGTALATGEKTKNNTIGMDKDQKEPLYSVAVRAKEAGRKVGIITSVGMNHATPAAFYGHQPRRTMYFELGKDAIRTGFDLYGGGGIIQSVSPKDSANLFDLLHESGYLVVRGNEMFREKMVESSKLVVIQGGPQTTLPYAIDREEDDLTLSQMTEGAIEFLNRGKEGFFLMVEGGLIDYACHVNDAATTFREVVDFADAVQKAYEFYLKHPDETLIVVTADHETGGIVLGTGSYQLNLRVLENQRVSLEKLTREIRELRDMKSNQVEWENVQEVLAKNLGFWNMVNLSTEDEQALKNCYRETFSGKTVEMVKNLYSENEPIAQLSINILNRLAKISWASGGHSAGVVPVYAIGVGAERFNGRLDNTDIPKIIRALAKYE</sequence>
<feature type="binding site" evidence="3">
    <location>
        <position position="35"/>
    </location>
    <ligand>
        <name>Mg(2+)</name>
        <dbReference type="ChEBI" id="CHEBI:18420"/>
    </ligand>
</feature>
<evidence type="ECO:0000313" key="9">
    <source>
        <dbReference type="EMBL" id="RHM41612.1"/>
    </source>
</evidence>
<dbReference type="Pfam" id="PF00245">
    <property type="entry name" value="Alk_phosphatase"/>
    <property type="match status" value="2"/>
</dbReference>
<keyword evidence="3" id="KW-0479">Metal-binding</keyword>
<feature type="binding site" evidence="3">
    <location>
        <position position="428"/>
    </location>
    <ligand>
        <name>Zn(2+)</name>
        <dbReference type="ChEBI" id="CHEBI:29105"/>
        <label>2</label>
    </ligand>
</feature>
<keyword evidence="3" id="KW-0460">Magnesium</keyword>
<feature type="binding site" evidence="3">
    <location>
        <position position="259"/>
    </location>
    <ligand>
        <name>Mg(2+)</name>
        <dbReference type="ChEBI" id="CHEBI:18420"/>
    </ligand>
</feature>
<dbReference type="InterPro" id="IPR017850">
    <property type="entry name" value="Alkaline_phosphatase_core_sf"/>
</dbReference>
<feature type="binding site" evidence="3">
    <location>
        <position position="264"/>
    </location>
    <ligand>
        <name>Zn(2+)</name>
        <dbReference type="ChEBI" id="CHEBI:29105"/>
        <label>2</label>
    </ligand>
</feature>
<proteinExistence type="inferred from homology"/>
<dbReference type="Proteomes" id="UP000742098">
    <property type="component" value="Unassembled WGS sequence"/>
</dbReference>
<evidence type="ECO:0000313" key="13">
    <source>
        <dbReference type="Proteomes" id="UP000654720"/>
    </source>
</evidence>
<dbReference type="OrthoDB" id="9794455at2"/>
<dbReference type="Proteomes" id="UP000654720">
    <property type="component" value="Chromosome"/>
</dbReference>
<dbReference type="SUPFAM" id="SSF53649">
    <property type="entry name" value="Alkaline phosphatase-like"/>
    <property type="match status" value="1"/>
</dbReference>
<evidence type="ECO:0000313" key="12">
    <source>
        <dbReference type="Proteomes" id="UP000286063"/>
    </source>
</evidence>